<sequence>MTRIAIIGGHGKVAMELSRLLTADGHEVTSVIRKAEQQDDVAGTGATPALLDIEHATTAEMTGALRGHDVVVFSAGAGGGSPERTYAVDRDAAIRSMDAAVDAGVKRYLMVSYMGAGEDHGVPEDNSFFAYAESKAAADSYLRGTKLGWTILGPGSLTDGPGNGRIEVNPADTSDGNSTARNNVALVAVAVLARPSTVGRTIEFRDGDMPLGEALGGALGG</sequence>
<dbReference type="InterPro" id="IPR036291">
    <property type="entry name" value="NAD(P)-bd_dom_sf"/>
</dbReference>
<dbReference type="Gene3D" id="3.40.50.720">
    <property type="entry name" value="NAD(P)-binding Rossmann-like Domain"/>
    <property type="match status" value="1"/>
</dbReference>
<evidence type="ECO:0000259" key="2">
    <source>
        <dbReference type="Pfam" id="PF13460"/>
    </source>
</evidence>
<accession>A0A3N0BKV6</accession>
<name>A0A3N0BKV6_9MICC</name>
<feature type="domain" description="NAD(P)-binding" evidence="2">
    <location>
        <begin position="8"/>
        <end position="195"/>
    </location>
</feature>
<dbReference type="PANTHER" id="PTHR15020:SF50">
    <property type="entry name" value="UPF0659 PROTEIN YMR090W"/>
    <property type="match status" value="1"/>
</dbReference>
<evidence type="ECO:0000313" key="3">
    <source>
        <dbReference type="EMBL" id="RNL48790.1"/>
    </source>
</evidence>
<dbReference type="OrthoDB" id="4248066at2"/>
<proteinExistence type="predicted"/>
<gene>
    <name evidence="3" type="ORF">D7003_19305</name>
</gene>
<evidence type="ECO:0000313" key="4">
    <source>
        <dbReference type="Proteomes" id="UP000273807"/>
    </source>
</evidence>
<dbReference type="Proteomes" id="UP000273807">
    <property type="component" value="Unassembled WGS sequence"/>
</dbReference>
<keyword evidence="4" id="KW-1185">Reference proteome</keyword>
<dbReference type="InterPro" id="IPR016040">
    <property type="entry name" value="NAD(P)-bd_dom"/>
</dbReference>
<dbReference type="AlphaFoldDB" id="A0A3N0BKV6"/>
<comment type="caution">
    <text evidence="3">The sequence shown here is derived from an EMBL/GenBank/DDBJ whole genome shotgun (WGS) entry which is preliminary data.</text>
</comment>
<organism evidence="3 4">
    <name type="scientific">Arthrobacter oryzae</name>
    <dbReference type="NCBI Taxonomy" id="409290"/>
    <lineage>
        <taxon>Bacteria</taxon>
        <taxon>Bacillati</taxon>
        <taxon>Actinomycetota</taxon>
        <taxon>Actinomycetes</taxon>
        <taxon>Micrococcales</taxon>
        <taxon>Micrococcaceae</taxon>
        <taxon>Arthrobacter</taxon>
    </lineage>
</organism>
<dbReference type="Pfam" id="PF13460">
    <property type="entry name" value="NAD_binding_10"/>
    <property type="match status" value="1"/>
</dbReference>
<dbReference type="CDD" id="cd05243">
    <property type="entry name" value="SDR_a5"/>
    <property type="match status" value="1"/>
</dbReference>
<dbReference type="SUPFAM" id="SSF51735">
    <property type="entry name" value="NAD(P)-binding Rossmann-fold domains"/>
    <property type="match status" value="1"/>
</dbReference>
<reference evidence="3 4" key="1">
    <citation type="submission" date="2018-10" db="EMBL/GenBank/DDBJ databases">
        <title>Genome sequencing of Arthrobacter oryzae TNB02.</title>
        <authorList>
            <person name="Cho Y.-J."/>
            <person name="Cho A."/>
            <person name="Kim O.-S."/>
        </authorList>
    </citation>
    <scope>NUCLEOTIDE SEQUENCE [LARGE SCALE GENOMIC DNA]</scope>
    <source>
        <strain evidence="3 4">TNB02</strain>
    </source>
</reference>
<protein>
    <submittedName>
        <fullName evidence="3">SDR family oxidoreductase</fullName>
    </submittedName>
</protein>
<dbReference type="PANTHER" id="PTHR15020">
    <property type="entry name" value="FLAVIN REDUCTASE-RELATED"/>
    <property type="match status" value="1"/>
</dbReference>
<evidence type="ECO:0000256" key="1">
    <source>
        <dbReference type="SAM" id="MobiDB-lite"/>
    </source>
</evidence>
<dbReference type="EMBL" id="RBED01000148">
    <property type="protein sequence ID" value="RNL48790.1"/>
    <property type="molecule type" value="Genomic_DNA"/>
</dbReference>
<feature type="region of interest" description="Disordered" evidence="1">
    <location>
        <begin position="159"/>
        <end position="179"/>
    </location>
</feature>
<dbReference type="RefSeq" id="WP_123257024.1">
    <property type="nucleotide sequence ID" value="NZ_RBED01000148.1"/>
</dbReference>